<sequence length="94" mass="10817">MAGWLTPQVKNLESAKELSPNVAVRHHLLSDKNTDYRNAHQRTRKQTGLLSAVNRTREVRYWRCLPSTFELVRGRKLHVPLNGALTIVCVQTLR</sequence>
<dbReference type="AlphaFoldDB" id="A0A0R3U6N0"/>
<keyword evidence="2" id="KW-1185">Reference proteome</keyword>
<dbReference type="EMBL" id="UXSR01000399">
    <property type="protein sequence ID" value="VDD76442.1"/>
    <property type="molecule type" value="Genomic_DNA"/>
</dbReference>
<reference evidence="3" key="1">
    <citation type="submission" date="2017-02" db="UniProtKB">
        <authorList>
            <consortium name="WormBaseParasite"/>
        </authorList>
    </citation>
    <scope>IDENTIFICATION</scope>
</reference>
<dbReference type="WBParaSite" id="MCOS_0000244401-mRNA-1">
    <property type="protein sequence ID" value="MCOS_0000244401-mRNA-1"/>
    <property type="gene ID" value="MCOS_0000244401"/>
</dbReference>
<name>A0A0R3U6N0_MESCO</name>
<evidence type="ECO:0000313" key="2">
    <source>
        <dbReference type="Proteomes" id="UP000267029"/>
    </source>
</evidence>
<reference evidence="1 2" key="2">
    <citation type="submission" date="2018-10" db="EMBL/GenBank/DDBJ databases">
        <authorList>
            <consortium name="Pathogen Informatics"/>
        </authorList>
    </citation>
    <scope>NUCLEOTIDE SEQUENCE [LARGE SCALE GENOMIC DNA]</scope>
</reference>
<evidence type="ECO:0000313" key="1">
    <source>
        <dbReference type="EMBL" id="VDD76442.1"/>
    </source>
</evidence>
<gene>
    <name evidence="1" type="ORF">MCOS_LOCUS2445</name>
</gene>
<evidence type="ECO:0000313" key="3">
    <source>
        <dbReference type="WBParaSite" id="MCOS_0000244401-mRNA-1"/>
    </source>
</evidence>
<organism evidence="3">
    <name type="scientific">Mesocestoides corti</name>
    <name type="common">Flatworm</name>
    <dbReference type="NCBI Taxonomy" id="53468"/>
    <lineage>
        <taxon>Eukaryota</taxon>
        <taxon>Metazoa</taxon>
        <taxon>Spiralia</taxon>
        <taxon>Lophotrochozoa</taxon>
        <taxon>Platyhelminthes</taxon>
        <taxon>Cestoda</taxon>
        <taxon>Eucestoda</taxon>
        <taxon>Cyclophyllidea</taxon>
        <taxon>Mesocestoididae</taxon>
        <taxon>Mesocestoides</taxon>
    </lineage>
</organism>
<protein>
    <submittedName>
        <fullName evidence="3">Transposase</fullName>
    </submittedName>
</protein>
<proteinExistence type="predicted"/>
<dbReference type="Proteomes" id="UP000267029">
    <property type="component" value="Unassembled WGS sequence"/>
</dbReference>
<accession>A0A0R3U6N0</accession>